<evidence type="ECO:0000256" key="6">
    <source>
        <dbReference type="SAM" id="MobiDB-lite"/>
    </source>
</evidence>
<keyword evidence="1" id="KW-0479">Metal-binding</keyword>
<accession>A0A3M7ED66</accession>
<dbReference type="PANTHER" id="PTHR47660">
    <property type="entry name" value="TRANSCRIPTION FACTOR WITH C2H2 AND ZN(2)-CYS(6) DNA BINDING DOMAIN (EUROFUNG)-RELATED-RELATED"/>
    <property type="match status" value="1"/>
</dbReference>
<reference evidence="9 10" key="1">
    <citation type="journal article" date="2018" name="BMC Genomics">
        <title>Genomic evidence for intraspecific hybridization in a clonal and extremely halotolerant yeast.</title>
        <authorList>
            <person name="Gostincar C."/>
            <person name="Stajich J.E."/>
            <person name="Zupancic J."/>
            <person name="Zalar P."/>
            <person name="Gunde-Cimerman N."/>
        </authorList>
    </citation>
    <scope>NUCLEOTIDE SEQUENCE [LARGE SCALE GENOMIC DNA]</scope>
    <source>
        <strain evidence="8 10">EXF-171</strain>
        <strain evidence="7 9">EXF-2682</strain>
    </source>
</reference>
<evidence type="ECO:0000256" key="4">
    <source>
        <dbReference type="ARBA" id="ARBA00023163"/>
    </source>
</evidence>
<evidence type="ECO:0008006" key="11">
    <source>
        <dbReference type="Google" id="ProtNLM"/>
    </source>
</evidence>
<dbReference type="Proteomes" id="UP000269276">
    <property type="component" value="Unassembled WGS sequence"/>
</dbReference>
<keyword evidence="4" id="KW-0804">Transcription</keyword>
<feature type="compositionally biased region" description="Polar residues" evidence="6">
    <location>
        <begin position="91"/>
        <end position="101"/>
    </location>
</feature>
<keyword evidence="2" id="KW-0862">Zinc</keyword>
<feature type="compositionally biased region" description="Basic and acidic residues" evidence="6">
    <location>
        <begin position="103"/>
        <end position="119"/>
    </location>
</feature>
<dbReference type="GO" id="GO:0046872">
    <property type="term" value="F:metal ion binding"/>
    <property type="evidence" value="ECO:0007669"/>
    <property type="project" value="UniProtKB-KW"/>
</dbReference>
<dbReference type="OrthoDB" id="40579at2759"/>
<dbReference type="PANTHER" id="PTHR47660:SF8">
    <property type="entry name" value="TRANSCRIPTION FACTOR WITH C2H2 AND ZN(2)-CYS(6) DNA BINDING DOMAIN (EUROFUNG)"/>
    <property type="match status" value="1"/>
</dbReference>
<dbReference type="EMBL" id="QWIQ01000339">
    <property type="protein sequence ID" value="RMY92976.1"/>
    <property type="molecule type" value="Genomic_DNA"/>
</dbReference>
<feature type="region of interest" description="Disordered" evidence="6">
    <location>
        <begin position="91"/>
        <end position="119"/>
    </location>
</feature>
<evidence type="ECO:0000313" key="10">
    <source>
        <dbReference type="Proteomes" id="UP000281468"/>
    </source>
</evidence>
<evidence type="ECO:0000313" key="8">
    <source>
        <dbReference type="EMBL" id="RMY92976.1"/>
    </source>
</evidence>
<evidence type="ECO:0000313" key="9">
    <source>
        <dbReference type="Proteomes" id="UP000269276"/>
    </source>
</evidence>
<evidence type="ECO:0000313" key="7">
    <source>
        <dbReference type="EMBL" id="RMY74568.1"/>
    </source>
</evidence>
<gene>
    <name evidence="8" type="ORF">D0862_09348</name>
    <name evidence="7" type="ORF">D0863_03171</name>
</gene>
<name>A0A3M7ED66_HORWE</name>
<comment type="caution">
    <text evidence="7">The sequence shown here is derived from an EMBL/GenBank/DDBJ whole genome shotgun (WGS) entry which is preliminary data.</text>
</comment>
<keyword evidence="5" id="KW-0539">Nucleus</keyword>
<evidence type="ECO:0000256" key="5">
    <source>
        <dbReference type="ARBA" id="ARBA00023242"/>
    </source>
</evidence>
<dbReference type="AlphaFoldDB" id="A0A3M7ED66"/>
<protein>
    <recommendedName>
        <fullName evidence="11">Transcription factor domain-containing protein</fullName>
    </recommendedName>
</protein>
<evidence type="ECO:0000256" key="2">
    <source>
        <dbReference type="ARBA" id="ARBA00022833"/>
    </source>
</evidence>
<dbReference type="VEuPathDB" id="FungiDB:BTJ68_03815"/>
<dbReference type="EMBL" id="QWIP01000073">
    <property type="protein sequence ID" value="RMY74568.1"/>
    <property type="molecule type" value="Genomic_DNA"/>
</dbReference>
<evidence type="ECO:0000256" key="3">
    <source>
        <dbReference type="ARBA" id="ARBA00023015"/>
    </source>
</evidence>
<evidence type="ECO:0000256" key="1">
    <source>
        <dbReference type="ARBA" id="ARBA00022723"/>
    </source>
</evidence>
<dbReference type="Proteomes" id="UP000281468">
    <property type="component" value="Unassembled WGS sequence"/>
</dbReference>
<organism evidence="7 9">
    <name type="scientific">Hortaea werneckii</name>
    <name type="common">Black yeast</name>
    <name type="synonym">Cladosporium werneckii</name>
    <dbReference type="NCBI Taxonomy" id="91943"/>
    <lineage>
        <taxon>Eukaryota</taxon>
        <taxon>Fungi</taxon>
        <taxon>Dikarya</taxon>
        <taxon>Ascomycota</taxon>
        <taxon>Pezizomycotina</taxon>
        <taxon>Dothideomycetes</taxon>
        <taxon>Dothideomycetidae</taxon>
        <taxon>Mycosphaerellales</taxon>
        <taxon>Teratosphaeriaceae</taxon>
        <taxon>Hortaea</taxon>
    </lineage>
</organism>
<sequence length="729" mass="81026">MILVAAGTSKADLLWTPAANEIGIDADVPSFFGHIMAPGGSELAPLDAFQLPPDISSVLPDQDWLGDFDIFGADFIPAVDNAFAAPPVDIQPQQHQTQPDSVTEEKVEGHSSHRLNQADHARERHAIFKRSPWLWIPERNSNAFTEHNRIQLDEGHLQSATSPHQPFAETLSIPDRLSQSSRDRILQLIVRTAKSQICITSFPSADCLDLLIKMGIAKKFETDAWIHPFTFKSEDCRPELLTALVAAGCVCFGVSLCTEKGPRSTQIDFELQVKTVSRTGLVLLEIVRVALSRVIEEDNSAGRDIQWLQASMIWLDVAAFCGFKRKMEVAESNLQPLITAMRRYGKFDRVAYSPITPSAADSASQLHETWLQWVEAQSFCRLAHHLFEHDTFMTLTKHRNPLLSYAELSLPLPASRALWLAPSADDWRTVYLGLQSPSHRQAPSLRSILADSGIMRCMIPEVDVQVATSTFLSGVAAQVWEHGKLVSLHANGGDDSDATARLWNQSRHEKLCDVLHASELSTNVATFSTALLRHFLLMTLHVNLDNIMRFAGKCGEAEAQQAYQALVIWLPTKPARLALWHAVQVVRAARDAAPYQLRGCDAFLTWHAVSLMWAYGMLQQNVARRTARSSPVPDSTTLEASAPPSQKRLVFLDGERSAEVDDFLYRNDGIPCMRLLDSSHTVCSLHKAQNVMTIGIEVLERNCPGEGRVGMPQMIKSLCDLMEELGKLR</sequence>
<keyword evidence="3" id="KW-0805">Transcription regulation</keyword>
<proteinExistence type="predicted"/>